<dbReference type="InterPro" id="IPR012337">
    <property type="entry name" value="RNaseH-like_sf"/>
</dbReference>
<dbReference type="InterPro" id="IPR036397">
    <property type="entry name" value="RNaseH_sf"/>
</dbReference>
<dbReference type="Gene3D" id="3.30.420.10">
    <property type="entry name" value="Ribonuclease H-like superfamily/Ribonuclease H"/>
    <property type="match status" value="1"/>
</dbReference>
<sequence length="70" mass="8101">MVTNPGKEFKSRLVTSFSEENGIEHHVTSTEHSEANGRVERLNCTIREYIRKKSNSKIREKNDKISLINL</sequence>
<protein>
    <submittedName>
        <fullName evidence="2">Putative Integrase, catalytic core, Ribonuclease H-like protein</fullName>
    </submittedName>
</protein>
<proteinExistence type="predicted"/>
<evidence type="ECO:0000259" key="1">
    <source>
        <dbReference type="PROSITE" id="PS50994"/>
    </source>
</evidence>
<evidence type="ECO:0000313" key="2">
    <source>
        <dbReference type="EMBL" id="ELQ74051.1"/>
    </source>
</evidence>
<dbReference type="OrthoDB" id="2193507at2759"/>
<reference evidence="2 3" key="1">
    <citation type="journal article" date="2012" name="PLoS Pathog.">
        <title>The genome of the obligate intracellular parasite Trachipleistophora hominis: new insights into microsporidian genome dynamics and reductive evolution.</title>
        <authorList>
            <person name="Heinz E."/>
            <person name="Williams T.A."/>
            <person name="Nakjang S."/>
            <person name="Noel C.J."/>
            <person name="Swan D.C."/>
            <person name="Goldberg A.V."/>
            <person name="Harris S.R."/>
            <person name="Weinmaier T."/>
            <person name="Markert S."/>
            <person name="Becher D."/>
            <person name="Bernhardt J."/>
            <person name="Dagan T."/>
            <person name="Hacker C."/>
            <person name="Lucocq J.M."/>
            <person name="Schweder T."/>
            <person name="Rattei T."/>
            <person name="Hall N."/>
            <person name="Hirt R.P."/>
            <person name="Embley T.M."/>
        </authorList>
    </citation>
    <scope>NUCLEOTIDE SEQUENCE [LARGE SCALE GENOMIC DNA]</scope>
</reference>
<evidence type="ECO:0000313" key="3">
    <source>
        <dbReference type="Proteomes" id="UP000011185"/>
    </source>
</evidence>
<organism evidence="2 3">
    <name type="scientific">Trachipleistophora hominis</name>
    <name type="common">Microsporidian parasite</name>
    <dbReference type="NCBI Taxonomy" id="72359"/>
    <lineage>
        <taxon>Eukaryota</taxon>
        <taxon>Fungi</taxon>
        <taxon>Fungi incertae sedis</taxon>
        <taxon>Microsporidia</taxon>
        <taxon>Pleistophoridae</taxon>
        <taxon>Trachipleistophora</taxon>
    </lineage>
</organism>
<gene>
    <name evidence="2" type="ORF">THOM_3036</name>
</gene>
<keyword evidence="3" id="KW-1185">Reference proteome</keyword>
<name>L7JSM4_TRAHO</name>
<dbReference type="GO" id="GO:0015074">
    <property type="term" value="P:DNA integration"/>
    <property type="evidence" value="ECO:0007669"/>
    <property type="project" value="InterPro"/>
</dbReference>
<dbReference type="InParanoid" id="L7JSM4"/>
<dbReference type="HOGENOM" id="CLU_2759599_0_0_1"/>
<accession>L7JSM4</accession>
<dbReference type="AlphaFoldDB" id="L7JSM4"/>
<dbReference type="EMBL" id="JH994080">
    <property type="protein sequence ID" value="ELQ74051.1"/>
    <property type="molecule type" value="Genomic_DNA"/>
</dbReference>
<dbReference type="InterPro" id="IPR001584">
    <property type="entry name" value="Integrase_cat-core"/>
</dbReference>
<feature type="domain" description="Integrase catalytic" evidence="1">
    <location>
        <begin position="1"/>
        <end position="70"/>
    </location>
</feature>
<dbReference type="GO" id="GO:0003676">
    <property type="term" value="F:nucleic acid binding"/>
    <property type="evidence" value="ECO:0007669"/>
    <property type="project" value="InterPro"/>
</dbReference>
<dbReference type="GO" id="GO:0005634">
    <property type="term" value="C:nucleus"/>
    <property type="evidence" value="ECO:0007669"/>
    <property type="project" value="UniProtKB-ARBA"/>
</dbReference>
<dbReference type="VEuPathDB" id="MicrosporidiaDB:THOM_3036"/>
<dbReference type="Proteomes" id="UP000011185">
    <property type="component" value="Unassembled WGS sequence"/>
</dbReference>
<dbReference type="PROSITE" id="PS50994">
    <property type="entry name" value="INTEGRASE"/>
    <property type="match status" value="1"/>
</dbReference>
<dbReference type="SUPFAM" id="SSF53098">
    <property type="entry name" value="Ribonuclease H-like"/>
    <property type="match status" value="1"/>
</dbReference>